<dbReference type="GO" id="GO:1990281">
    <property type="term" value="C:efflux pump complex"/>
    <property type="evidence" value="ECO:0007669"/>
    <property type="project" value="TreeGrafter"/>
</dbReference>
<dbReference type="SUPFAM" id="SSF56954">
    <property type="entry name" value="Outer membrane efflux proteins (OEP)"/>
    <property type="match status" value="1"/>
</dbReference>
<dbReference type="Proteomes" id="UP000075374">
    <property type="component" value="Unassembled WGS sequence"/>
</dbReference>
<evidence type="ECO:0000256" key="4">
    <source>
        <dbReference type="ARBA" id="ARBA00022452"/>
    </source>
</evidence>
<dbReference type="GO" id="GO:0015288">
    <property type="term" value="F:porin activity"/>
    <property type="evidence" value="ECO:0007669"/>
    <property type="project" value="TreeGrafter"/>
</dbReference>
<dbReference type="Pfam" id="PF02321">
    <property type="entry name" value="OEP"/>
    <property type="match status" value="1"/>
</dbReference>
<dbReference type="PATRIC" id="fig|1121305.3.peg.2360"/>
<sequence length="377" mass="44098">MKKNKIAKKISLLIIAALVIAAGAATVFGASNNVTGTVDLNDLIRLTTSNNSELNLFEQKIKVKEKWYRDSLKDKDGESAYEEDIRKYVTPFRRDLEIKDLEWQRSRKQDEVVLNTTKMYYEILNKDAMIENQKKKIERLKKVLENKKKRIEAGIDAEYTIIEDEANLKEAEVILKQLQNEEQNLRMELNINIGNEVTQKLDFKKVEIPYNEYNLDDINKVISTKLEKSYTIKKLIEEQKIDIKEKDIVEDYVDDDASELEKLASIDYEARVEELEDELLTLKYDIEDEKKNIEAKIRTDYNNILNLQNEVLMKKLTYENANINLKAEEAKYEAGKSTQMNVDIAKENVDSALYEYNTAKLNYYIAVEQFKNYIESY</sequence>
<dbReference type="GO" id="GO:0015562">
    <property type="term" value="F:efflux transmembrane transporter activity"/>
    <property type="evidence" value="ECO:0007669"/>
    <property type="project" value="InterPro"/>
</dbReference>
<dbReference type="InterPro" id="IPR051906">
    <property type="entry name" value="TolC-like"/>
</dbReference>
<keyword evidence="8" id="KW-0175">Coiled coil</keyword>
<keyword evidence="4" id="KW-1134">Transmembrane beta strand</keyword>
<feature type="signal peptide" evidence="9">
    <location>
        <begin position="1"/>
        <end position="24"/>
    </location>
</feature>
<comment type="similarity">
    <text evidence="2">Belongs to the outer membrane factor (OMF) (TC 1.B.17) family.</text>
</comment>
<feature type="chain" id="PRO_5039223382" evidence="9">
    <location>
        <begin position="25"/>
        <end position="377"/>
    </location>
</feature>
<keyword evidence="3" id="KW-0813">Transport</keyword>
<evidence type="ECO:0000313" key="10">
    <source>
        <dbReference type="EMBL" id="KYH28008.1"/>
    </source>
</evidence>
<organism evidence="10 11">
    <name type="scientific">Clostridium colicanis DSM 13634</name>
    <dbReference type="NCBI Taxonomy" id="1121305"/>
    <lineage>
        <taxon>Bacteria</taxon>
        <taxon>Bacillati</taxon>
        <taxon>Bacillota</taxon>
        <taxon>Clostridia</taxon>
        <taxon>Eubacteriales</taxon>
        <taxon>Clostridiaceae</taxon>
        <taxon>Clostridium</taxon>
    </lineage>
</organism>
<dbReference type="AlphaFoldDB" id="A0A151AK18"/>
<keyword evidence="7" id="KW-0998">Cell outer membrane</keyword>
<dbReference type="PANTHER" id="PTHR30026:SF20">
    <property type="entry name" value="OUTER MEMBRANE PROTEIN TOLC"/>
    <property type="match status" value="1"/>
</dbReference>
<feature type="coiled-coil region" evidence="8">
    <location>
        <begin position="265"/>
        <end position="310"/>
    </location>
</feature>
<evidence type="ECO:0000256" key="8">
    <source>
        <dbReference type="SAM" id="Coils"/>
    </source>
</evidence>
<evidence type="ECO:0000256" key="3">
    <source>
        <dbReference type="ARBA" id="ARBA00022448"/>
    </source>
</evidence>
<dbReference type="STRING" id="1121305.CLCOL_23690"/>
<keyword evidence="11" id="KW-1185">Reference proteome</keyword>
<feature type="coiled-coil region" evidence="8">
    <location>
        <begin position="123"/>
        <end position="188"/>
    </location>
</feature>
<evidence type="ECO:0000256" key="7">
    <source>
        <dbReference type="ARBA" id="ARBA00023237"/>
    </source>
</evidence>
<keyword evidence="6" id="KW-0472">Membrane</keyword>
<dbReference type="Gene3D" id="1.20.1600.10">
    <property type="entry name" value="Outer membrane efflux proteins (OEP)"/>
    <property type="match status" value="2"/>
</dbReference>
<protein>
    <submittedName>
        <fullName evidence="10">Outer membrane efflux protein</fullName>
    </submittedName>
</protein>
<evidence type="ECO:0000256" key="1">
    <source>
        <dbReference type="ARBA" id="ARBA00004442"/>
    </source>
</evidence>
<dbReference type="PANTHER" id="PTHR30026">
    <property type="entry name" value="OUTER MEMBRANE PROTEIN TOLC"/>
    <property type="match status" value="1"/>
</dbReference>
<name>A0A151AK18_9CLOT</name>
<evidence type="ECO:0000256" key="6">
    <source>
        <dbReference type="ARBA" id="ARBA00023136"/>
    </source>
</evidence>
<dbReference type="RefSeq" id="WP_061859152.1">
    <property type="nucleotide sequence ID" value="NZ_LTBB01000015.1"/>
</dbReference>
<dbReference type="EMBL" id="LTBB01000015">
    <property type="protein sequence ID" value="KYH28008.1"/>
    <property type="molecule type" value="Genomic_DNA"/>
</dbReference>
<evidence type="ECO:0000256" key="9">
    <source>
        <dbReference type="SAM" id="SignalP"/>
    </source>
</evidence>
<accession>A0A151AK18</accession>
<evidence type="ECO:0000256" key="5">
    <source>
        <dbReference type="ARBA" id="ARBA00022692"/>
    </source>
</evidence>
<dbReference type="GO" id="GO:0009279">
    <property type="term" value="C:cell outer membrane"/>
    <property type="evidence" value="ECO:0007669"/>
    <property type="project" value="UniProtKB-SubCell"/>
</dbReference>
<evidence type="ECO:0000256" key="2">
    <source>
        <dbReference type="ARBA" id="ARBA00007613"/>
    </source>
</evidence>
<dbReference type="InterPro" id="IPR003423">
    <property type="entry name" value="OMP_efflux"/>
</dbReference>
<keyword evidence="9" id="KW-0732">Signal</keyword>
<comment type="subcellular location">
    <subcellularLocation>
        <location evidence="1">Cell outer membrane</location>
    </subcellularLocation>
</comment>
<gene>
    <name evidence="10" type="ORF">CLCOL_23690</name>
</gene>
<comment type="caution">
    <text evidence="10">The sequence shown here is derived from an EMBL/GenBank/DDBJ whole genome shotgun (WGS) entry which is preliminary data.</text>
</comment>
<proteinExistence type="inferred from homology"/>
<reference evidence="10 11" key="1">
    <citation type="submission" date="2016-02" db="EMBL/GenBank/DDBJ databases">
        <title>Genome sequence of Clostridium colicanis DSM 13634.</title>
        <authorList>
            <person name="Poehlein A."/>
            <person name="Daniel R."/>
        </authorList>
    </citation>
    <scope>NUCLEOTIDE SEQUENCE [LARGE SCALE GENOMIC DNA]</scope>
    <source>
        <strain evidence="10 11">DSM 13634</strain>
    </source>
</reference>
<keyword evidence="5" id="KW-0812">Transmembrane</keyword>
<evidence type="ECO:0000313" key="11">
    <source>
        <dbReference type="Proteomes" id="UP000075374"/>
    </source>
</evidence>